<sequence>MKTKTKTREDSSALSIQLRSGYPPPFTESKVKEGGAGREEKEDFPFGSSVWATDRFITAHAAADLYALLHEKAKQSFR</sequence>
<feature type="compositionally biased region" description="Basic and acidic residues" evidence="1">
    <location>
        <begin position="1"/>
        <end position="11"/>
    </location>
</feature>
<evidence type="ECO:0000313" key="2">
    <source>
        <dbReference type="EMBL" id="KAK4002563.1"/>
    </source>
</evidence>
<accession>A0ABQ9YPM0</accession>
<evidence type="ECO:0000256" key="1">
    <source>
        <dbReference type="SAM" id="MobiDB-lite"/>
    </source>
</evidence>
<protein>
    <submittedName>
        <fullName evidence="2">Uncharacterized protein</fullName>
    </submittedName>
</protein>
<dbReference type="EMBL" id="JAOYFB010000001">
    <property type="protein sequence ID" value="KAK4002563.1"/>
    <property type="molecule type" value="Genomic_DNA"/>
</dbReference>
<proteinExistence type="predicted"/>
<keyword evidence="3" id="KW-1185">Reference proteome</keyword>
<evidence type="ECO:0000313" key="3">
    <source>
        <dbReference type="Proteomes" id="UP001234178"/>
    </source>
</evidence>
<feature type="region of interest" description="Disordered" evidence="1">
    <location>
        <begin position="1"/>
        <end position="44"/>
    </location>
</feature>
<gene>
    <name evidence="2" type="ORF">OUZ56_004380</name>
</gene>
<name>A0ABQ9YPM0_9CRUS</name>
<comment type="caution">
    <text evidence="2">The sequence shown here is derived from an EMBL/GenBank/DDBJ whole genome shotgun (WGS) entry which is preliminary data.</text>
</comment>
<dbReference type="Proteomes" id="UP001234178">
    <property type="component" value="Unassembled WGS sequence"/>
</dbReference>
<feature type="compositionally biased region" description="Basic and acidic residues" evidence="1">
    <location>
        <begin position="29"/>
        <end position="44"/>
    </location>
</feature>
<organism evidence="2 3">
    <name type="scientific">Daphnia magna</name>
    <dbReference type="NCBI Taxonomy" id="35525"/>
    <lineage>
        <taxon>Eukaryota</taxon>
        <taxon>Metazoa</taxon>
        <taxon>Ecdysozoa</taxon>
        <taxon>Arthropoda</taxon>
        <taxon>Crustacea</taxon>
        <taxon>Branchiopoda</taxon>
        <taxon>Diplostraca</taxon>
        <taxon>Cladocera</taxon>
        <taxon>Anomopoda</taxon>
        <taxon>Daphniidae</taxon>
        <taxon>Daphnia</taxon>
    </lineage>
</organism>
<reference evidence="2 3" key="1">
    <citation type="journal article" date="2023" name="Nucleic Acids Res.">
        <title>The hologenome of Daphnia magna reveals possible DNA methylation and microbiome-mediated evolution of the host genome.</title>
        <authorList>
            <person name="Chaturvedi A."/>
            <person name="Li X."/>
            <person name="Dhandapani V."/>
            <person name="Marshall H."/>
            <person name="Kissane S."/>
            <person name="Cuenca-Cambronero M."/>
            <person name="Asole G."/>
            <person name="Calvet F."/>
            <person name="Ruiz-Romero M."/>
            <person name="Marangio P."/>
            <person name="Guigo R."/>
            <person name="Rago D."/>
            <person name="Mirbahai L."/>
            <person name="Eastwood N."/>
            <person name="Colbourne J.K."/>
            <person name="Zhou J."/>
            <person name="Mallon E."/>
            <person name="Orsini L."/>
        </authorList>
    </citation>
    <scope>NUCLEOTIDE SEQUENCE [LARGE SCALE GENOMIC DNA]</scope>
    <source>
        <strain evidence="2">LRV0_1</strain>
    </source>
</reference>